<feature type="domain" description="FAM234A/B beta-propeller" evidence="7">
    <location>
        <begin position="153"/>
        <end position="479"/>
    </location>
</feature>
<dbReference type="InterPro" id="IPR028994">
    <property type="entry name" value="Integrin_alpha_N"/>
</dbReference>
<dbReference type="Pfam" id="PF23727">
    <property type="entry name" value="Beta-prop_FAM234A_B"/>
    <property type="match status" value="1"/>
</dbReference>
<evidence type="ECO:0000256" key="1">
    <source>
        <dbReference type="ARBA" id="ARBA00004167"/>
    </source>
</evidence>
<evidence type="ECO:0000256" key="4">
    <source>
        <dbReference type="ARBA" id="ARBA00023136"/>
    </source>
</evidence>
<keyword evidence="8" id="KW-1185">Reference proteome</keyword>
<evidence type="ECO:0000259" key="7">
    <source>
        <dbReference type="Pfam" id="PF23727"/>
    </source>
</evidence>
<evidence type="ECO:0000256" key="2">
    <source>
        <dbReference type="ARBA" id="ARBA00022692"/>
    </source>
</evidence>
<dbReference type="PANTHER" id="PTHR21419:SF30">
    <property type="entry name" value="IG-LIKE DOMAIN-CONTAINING PROTEIN"/>
    <property type="match status" value="1"/>
</dbReference>
<keyword evidence="3 6" id="KW-1133">Transmembrane helix</keyword>
<evidence type="ECO:0000256" key="6">
    <source>
        <dbReference type="SAM" id="Phobius"/>
    </source>
</evidence>
<name>A0ABM1M955_NICVS</name>
<proteinExistence type="predicted"/>
<dbReference type="SUPFAM" id="SSF69318">
    <property type="entry name" value="Integrin alpha N-terminal domain"/>
    <property type="match status" value="1"/>
</dbReference>
<feature type="coiled-coil region" evidence="5">
    <location>
        <begin position="783"/>
        <end position="810"/>
    </location>
</feature>
<dbReference type="Proteomes" id="UP000695000">
    <property type="component" value="Unplaced"/>
</dbReference>
<dbReference type="GeneID" id="108558637"/>
<evidence type="ECO:0000256" key="3">
    <source>
        <dbReference type="ARBA" id="ARBA00022989"/>
    </source>
</evidence>
<dbReference type="InterPro" id="IPR015943">
    <property type="entry name" value="WD40/YVTN_repeat-like_dom_sf"/>
</dbReference>
<reference evidence="9" key="1">
    <citation type="submission" date="2025-08" db="UniProtKB">
        <authorList>
            <consortium name="RefSeq"/>
        </authorList>
    </citation>
    <scope>IDENTIFICATION</scope>
    <source>
        <tissue evidence="9">Whole Larva</tissue>
    </source>
</reference>
<comment type="subcellular location">
    <subcellularLocation>
        <location evidence="1">Membrane</location>
        <topology evidence="1">Single-pass membrane protein</topology>
    </subcellularLocation>
</comment>
<gene>
    <name evidence="9" type="primary">LOC108558637</name>
</gene>
<evidence type="ECO:0000256" key="5">
    <source>
        <dbReference type="SAM" id="Coils"/>
    </source>
</evidence>
<dbReference type="RefSeq" id="XP_017771105.1">
    <property type="nucleotide sequence ID" value="XM_017915616.1"/>
</dbReference>
<accession>A0ABM1M955</accession>
<keyword evidence="5" id="KW-0175">Coiled coil</keyword>
<dbReference type="PANTHER" id="PTHR21419">
    <property type="match status" value="1"/>
</dbReference>
<sequence length="992" mass="112345">MSNYPGMSLGSEIRESISLDEDDMSDVEDEVFIRDGKNGYKFAEDIGVKRPLMAPRRKLTKPDFKTRLKNRPPCRKMCKPFCFVIGTLLAIIGLITLIVVIVSMFPLPIDKIKDWIVTKAQKNVTMKMLPCSDLKVTDVWAVTLPKLTSDSSIRTLDVNGDGVEDLIFGFGTGDNSVLHHEVFCPMFLGIASPCGGGVIALDGKNGSTLWRNHLPHAIFTLFCSADVNGDGIFDCLATGKGGIFITINSRDGTTIWVFQNKDEDVNLIMDIYAANFIPDQDSDKVMDILASHTMQKDRQRTGQLLVISGKTGNEIQRMSTPYNAETYSVPQLLPKPDDYYVLFGTGSPSSPGNLSVISLKSFMSGNASFVTIYEDKFKGILSPSVMYDINGDGQLDVISAMFNSTVIAFDGNSFKQIWSFTVNNSETLSVPTPGFFNDDNVVDFLIKYQTGPEFPVYYYSQVYILDGKTGKVIYDRAIVDSVGSQMGGLTMGMEGPGNDFFLYWLADCDKYEGKQDIYEFLPGSTLKEQSNSDICKLRFNSTKVTKLYALNQYDQPPGIEIYNSGNRTSLEYNNTKSAMEEATEYLKKHPEVQTGEVEETFKQAPEPPKQIVYKDNSPFRHKDNNLGLIKDYNKPEHPKLSANPPEQKFEPDYDQQPEMWQPKVAYPQNYQPDEIDYTSYLDDAEPMNAYGKQYMEDNAAKGNRDTRGDEDTTRTTKKLADKRYGVYDYRNIEQSKNRLLHNLNELPTDILKDTYLKNMEQQLRKSRFEQRDLQSHIDKMKENAEVKRVLDEEKEKMLNVSENLWTLESEKEAEDRKNGLWRVKREASSVIKGIPRITSVGSQVKPLVPNTNAIDLVFLTYWTPPKDGPQLLVQKDYECITEKIKKALNSKEEILNYEKAALEELFKKECLTDRGVPLNVHPISPKPYTRPKFPYANEIAQLNLGQMTVYRIRVECVCEVRRGNERCAKFINPEEGHGWASYMGKTGSGIFQ</sequence>
<keyword evidence="2 6" id="KW-0812">Transmembrane</keyword>
<evidence type="ECO:0000313" key="9">
    <source>
        <dbReference type="RefSeq" id="XP_017771105.1"/>
    </source>
</evidence>
<organism evidence="8 9">
    <name type="scientific">Nicrophorus vespilloides</name>
    <name type="common">Boreal carrion beetle</name>
    <dbReference type="NCBI Taxonomy" id="110193"/>
    <lineage>
        <taxon>Eukaryota</taxon>
        <taxon>Metazoa</taxon>
        <taxon>Ecdysozoa</taxon>
        <taxon>Arthropoda</taxon>
        <taxon>Hexapoda</taxon>
        <taxon>Insecta</taxon>
        <taxon>Pterygota</taxon>
        <taxon>Neoptera</taxon>
        <taxon>Endopterygota</taxon>
        <taxon>Coleoptera</taxon>
        <taxon>Polyphaga</taxon>
        <taxon>Staphyliniformia</taxon>
        <taxon>Silphidae</taxon>
        <taxon>Nicrophorinae</taxon>
        <taxon>Nicrophorus</taxon>
    </lineage>
</organism>
<dbReference type="InterPro" id="IPR055409">
    <property type="entry name" value="Beta-prop_FAM234A_B"/>
</dbReference>
<feature type="transmembrane region" description="Helical" evidence="6">
    <location>
        <begin position="81"/>
        <end position="105"/>
    </location>
</feature>
<protein>
    <submittedName>
        <fullName evidence="9">Uncharacterized protein LOC108558637</fullName>
    </submittedName>
</protein>
<dbReference type="InterPro" id="IPR045232">
    <property type="entry name" value="FAM234"/>
</dbReference>
<keyword evidence="4 6" id="KW-0472">Membrane</keyword>
<evidence type="ECO:0000313" key="8">
    <source>
        <dbReference type="Proteomes" id="UP000695000"/>
    </source>
</evidence>
<dbReference type="Gene3D" id="2.130.10.10">
    <property type="entry name" value="YVTN repeat-like/Quinoprotein amine dehydrogenase"/>
    <property type="match status" value="1"/>
</dbReference>